<evidence type="ECO:0000313" key="1">
    <source>
        <dbReference type="EMBL" id="GAH35481.1"/>
    </source>
</evidence>
<gene>
    <name evidence="1" type="ORF">S03H2_25751</name>
</gene>
<sequence>RIVVAACGEEELSYDGSPRQRNGVFTYYYMDGLNTYDTVEEAFAYAAPLAHGFMAQYDVEMNPQIYDQYEGEDNWEF</sequence>
<organism evidence="1">
    <name type="scientific">marine sediment metagenome</name>
    <dbReference type="NCBI Taxonomy" id="412755"/>
    <lineage>
        <taxon>unclassified sequences</taxon>
        <taxon>metagenomes</taxon>
        <taxon>ecological metagenomes</taxon>
    </lineage>
</organism>
<reference evidence="1" key="1">
    <citation type="journal article" date="2014" name="Front. Microbiol.">
        <title>High frequency of phylogenetically diverse reductive dehalogenase-homologous genes in deep subseafloor sedimentary metagenomes.</title>
        <authorList>
            <person name="Kawai M."/>
            <person name="Futagami T."/>
            <person name="Toyoda A."/>
            <person name="Takaki Y."/>
            <person name="Nishi S."/>
            <person name="Hori S."/>
            <person name="Arai W."/>
            <person name="Tsubouchi T."/>
            <person name="Morono Y."/>
            <person name="Uchiyama I."/>
            <person name="Ito T."/>
            <person name="Fujiyama A."/>
            <person name="Inagaki F."/>
            <person name="Takami H."/>
        </authorList>
    </citation>
    <scope>NUCLEOTIDE SEQUENCE</scope>
    <source>
        <strain evidence="1">Expedition CK06-06</strain>
    </source>
</reference>
<dbReference type="EMBL" id="BARU01014672">
    <property type="protein sequence ID" value="GAH35481.1"/>
    <property type="molecule type" value="Genomic_DNA"/>
</dbReference>
<protein>
    <submittedName>
        <fullName evidence="1">Uncharacterized protein</fullName>
    </submittedName>
</protein>
<comment type="caution">
    <text evidence="1">The sequence shown here is derived from an EMBL/GenBank/DDBJ whole genome shotgun (WGS) entry which is preliminary data.</text>
</comment>
<accession>X1EQ40</accession>
<proteinExistence type="predicted"/>
<feature type="non-terminal residue" evidence="1">
    <location>
        <position position="1"/>
    </location>
</feature>
<name>X1EQ40_9ZZZZ</name>
<dbReference type="AlphaFoldDB" id="X1EQ40"/>